<evidence type="ECO:0000256" key="2">
    <source>
        <dbReference type="SAM" id="MobiDB-lite"/>
    </source>
</evidence>
<evidence type="ECO:0000256" key="3">
    <source>
        <dbReference type="SAM" id="Phobius"/>
    </source>
</evidence>
<dbReference type="InterPro" id="IPR008258">
    <property type="entry name" value="Transglycosylase_SLT_dom_1"/>
</dbReference>
<keyword evidence="7" id="KW-1185">Reference proteome</keyword>
<dbReference type="CDD" id="cd13402">
    <property type="entry name" value="LT_TF-like"/>
    <property type="match status" value="1"/>
</dbReference>
<feature type="transmembrane region" description="Helical" evidence="3">
    <location>
        <begin position="843"/>
        <end position="869"/>
    </location>
</feature>
<dbReference type="PANTHER" id="PTHR21666">
    <property type="entry name" value="PEPTIDASE-RELATED"/>
    <property type="match status" value="1"/>
</dbReference>
<feature type="transmembrane region" description="Helical" evidence="3">
    <location>
        <begin position="919"/>
        <end position="942"/>
    </location>
</feature>
<keyword evidence="1" id="KW-0732">Signal</keyword>
<feature type="domain" description="Transglycosylase SLT" evidence="4">
    <location>
        <begin position="1447"/>
        <end position="1523"/>
    </location>
</feature>
<dbReference type="Pfam" id="PF01464">
    <property type="entry name" value="SLT"/>
    <property type="match status" value="1"/>
</dbReference>
<evidence type="ECO:0000259" key="4">
    <source>
        <dbReference type="Pfam" id="PF01464"/>
    </source>
</evidence>
<dbReference type="InterPro" id="IPR050570">
    <property type="entry name" value="Cell_wall_metabolism_enzyme"/>
</dbReference>
<keyword evidence="3" id="KW-0812">Transmembrane</keyword>
<feature type="compositionally biased region" description="Basic and acidic residues" evidence="2">
    <location>
        <begin position="179"/>
        <end position="194"/>
    </location>
</feature>
<reference evidence="6 7" key="1">
    <citation type="submission" date="2020-08" db="EMBL/GenBank/DDBJ databases">
        <title>Genomic Encyclopedia of Type Strains, Phase IV (KMG-IV): sequencing the most valuable type-strain genomes for metagenomic binning, comparative biology and taxonomic classification.</title>
        <authorList>
            <person name="Goeker M."/>
        </authorList>
    </citation>
    <scope>NUCLEOTIDE SEQUENCE [LARGE SCALE GENOMIC DNA]</scope>
    <source>
        <strain evidence="6 7">DSM 40141</strain>
    </source>
</reference>
<feature type="transmembrane region" description="Helical" evidence="3">
    <location>
        <begin position="669"/>
        <end position="692"/>
    </location>
</feature>
<dbReference type="Gene3D" id="2.70.70.10">
    <property type="entry name" value="Glucose Permease (Domain IIA)"/>
    <property type="match status" value="1"/>
</dbReference>
<sequence>MAGAGVLVGRGYVSIRPEFEGDWSREASARASSAGKSASGGFAKAFGSGMRGIGALAGVAVAANLSNVAAASAALAPALAMAGTAAAALKLGMSGVGEAFKAAFADTSGEAKAAASATRAVEGAQRGLASAQRALADARVQAAERVREAQRAVADAERGVAEAVEQSAQRQRDAQVQVRDAERDLRDAQSDARDAQVSLTDARRDAVRTLEDMNQRLAESHLDEREAVLRLKQAEDELKAAQKKPGVKPEELAKLQLAYDRASLNLKEQRKDTARLAADTSKANKAGVEGSTQVVAAQKRVASAGQTVADRQRALSKAQENVRRTGVDGARAVADAQRDLADAQAGVDKARSDGQRQVADAQRAVGDAARAVADAQAAAAAQTNAFDEAMAKLAPNARSFVTAIKGIAPAWGAMKLGIQNRLFEGMDVAVTGLATKAIPILQRQLTATAGTWNAMGKSAISAINSMATSGMLEKVMEGANRSFAQFKDTPGQLITAFGQLSLAAQPAFERLMGQFAGAIKSFTDGIAASFASGGLQQAVDTAFGIISQFGTLLGNALGAVSQIFQAASDAGGSIIASLSAVFAELKRILSAPEMQAALRTLFGSVAQIVGAIVPVIGAIVQAIVPLVAAILPPIAAIAKVLGPVLAQLATTLGAALMPIIKALMPVVQLLGVALVRIVQALIPLLMPVAALITTVISALAPALTPIIDAIVGFVRVLVGPLSALFTALNPALRVLASLVTTVFQALTPILGPLITLIGQAATLLVGLFATALNAVLRAIQPLIPIGMSLLQSVIGALTPILPILGTALTAVARALAALLAPIAEVWSSLASQLAPVIGQLVPVISQLAASLTGGLAAILPPLISTLMILVRAFSPLYPLITEIVGIIVGLGASVLRALLPPLVQLNKACVSLIVALMPILPPVAKLIGLVLKLAVGVLSFLLPPLVKLVGFLVGVLARALGVVIGWIAGLINIIARLVNWVLTKLGPAFTWLNQRVIGPAWRAIQAVIKWAWDTVILPIWRSIHAWIRNTLGPAMSWLNTRVGAVWQGIRLAISIAWERWIKPAFDRMRRAIALVAESFRLAKDAIGRQWDRIRDLTRGPIKWVIDIVYNRGIVGLWNAAAGVLPLTKLKPFKFKEGGRTEGGVPGKDSIPILAMADEFIVKRDSARKIGFGALEYMNRTGSVPGFATGGRVGETRGAHGGIGDWFGGQIKKIGGLLGNAKDWILGGIHKAASLAASPIRDLIGKIPGADGGFGKLVKALPTAVLNQALAAIKGGEDGQLSAGGDWVKPVDAGYGTKFGVAGRMWSSGRHTGLDFPAALGSAVKAVASGQITGAKSGGPYGNHLVVSHGGGLQSLYAHLSQMIRTSGAVNGGDLIGRVGATGNVTGPHLHLEARLNGRPVDPMTYLTGGGNVTGGGKGVERWRGTVLKALGLVGQPASLAGITLRRMNQESGGDPNIVNRWDSNWKAGYPSVGLMQVIGPTFKAFAGQFKNTGPFSYGTSTNPLANIYASMRYALSAYGGLSKAYGRPGGYAEGGTPQPGEWAWVGERGPELIKFGGPSQVYSHRESMALASGGRPGGEGLRVEVIARDKALEDIVDVRVYRMANELKHVVLAQGGG</sequence>
<feature type="transmembrane region" description="Helical" evidence="3">
    <location>
        <begin position="949"/>
        <end position="975"/>
    </location>
</feature>
<dbReference type="SUPFAM" id="SSF51261">
    <property type="entry name" value="Duplicated hybrid motif"/>
    <property type="match status" value="1"/>
</dbReference>
<evidence type="ECO:0000259" key="5">
    <source>
        <dbReference type="Pfam" id="PF01551"/>
    </source>
</evidence>
<protein>
    <submittedName>
        <fullName evidence="6">Phage-related protein</fullName>
    </submittedName>
</protein>
<keyword evidence="3" id="KW-1133">Transmembrane helix</keyword>
<gene>
    <name evidence="6" type="ORF">HNQ79_006424</name>
</gene>
<dbReference type="CDD" id="cd12797">
    <property type="entry name" value="M23_peptidase"/>
    <property type="match status" value="1"/>
</dbReference>
<feature type="domain" description="M23ase beta-sheet core" evidence="5">
    <location>
        <begin position="1309"/>
        <end position="1402"/>
    </location>
</feature>
<keyword evidence="3" id="KW-0472">Membrane</keyword>
<dbReference type="Proteomes" id="UP000540423">
    <property type="component" value="Unassembled WGS sequence"/>
</dbReference>
<feature type="transmembrane region" description="Helical" evidence="3">
    <location>
        <begin position="601"/>
        <end position="624"/>
    </location>
</feature>
<dbReference type="GO" id="GO:0004222">
    <property type="term" value="F:metalloendopeptidase activity"/>
    <property type="evidence" value="ECO:0007669"/>
    <property type="project" value="TreeGrafter"/>
</dbReference>
<feature type="transmembrane region" description="Helical" evidence="3">
    <location>
        <begin position="630"/>
        <end position="657"/>
    </location>
</feature>
<feature type="transmembrane region" description="Helical" evidence="3">
    <location>
        <begin position="756"/>
        <end position="779"/>
    </location>
</feature>
<dbReference type="EMBL" id="JACHEM010000031">
    <property type="protein sequence ID" value="MBB6439912.1"/>
    <property type="molecule type" value="Genomic_DNA"/>
</dbReference>
<dbReference type="InterPro" id="IPR011055">
    <property type="entry name" value="Dup_hybrid_motif"/>
</dbReference>
<organism evidence="6 7">
    <name type="scientific">Streptomyces candidus</name>
    <dbReference type="NCBI Taxonomy" id="67283"/>
    <lineage>
        <taxon>Bacteria</taxon>
        <taxon>Bacillati</taxon>
        <taxon>Actinomycetota</taxon>
        <taxon>Actinomycetes</taxon>
        <taxon>Kitasatosporales</taxon>
        <taxon>Streptomycetaceae</taxon>
        <taxon>Streptomyces</taxon>
    </lineage>
</organism>
<evidence type="ECO:0000313" key="7">
    <source>
        <dbReference type="Proteomes" id="UP000540423"/>
    </source>
</evidence>
<feature type="transmembrane region" description="Helical" evidence="3">
    <location>
        <begin position="800"/>
        <end position="823"/>
    </location>
</feature>
<dbReference type="InterPro" id="IPR016047">
    <property type="entry name" value="M23ase_b-sheet_dom"/>
</dbReference>
<feature type="region of interest" description="Disordered" evidence="2">
    <location>
        <begin position="164"/>
        <end position="199"/>
    </location>
</feature>
<evidence type="ECO:0000313" key="6">
    <source>
        <dbReference type="EMBL" id="MBB6439912.1"/>
    </source>
</evidence>
<name>A0A7X0HP29_9ACTN</name>
<evidence type="ECO:0000256" key="1">
    <source>
        <dbReference type="ARBA" id="ARBA00022729"/>
    </source>
</evidence>
<comment type="caution">
    <text evidence="6">The sequence shown here is derived from an EMBL/GenBank/DDBJ whole genome shotgun (WGS) entry which is preliminary data.</text>
</comment>
<dbReference type="SUPFAM" id="SSF53955">
    <property type="entry name" value="Lysozyme-like"/>
    <property type="match status" value="1"/>
</dbReference>
<feature type="transmembrane region" description="Helical" evidence="3">
    <location>
        <begin position="876"/>
        <end position="899"/>
    </location>
</feature>
<dbReference type="Pfam" id="PF01551">
    <property type="entry name" value="Peptidase_M23"/>
    <property type="match status" value="1"/>
</dbReference>
<proteinExistence type="predicted"/>
<dbReference type="RefSeq" id="WP_185036397.1">
    <property type="nucleotide sequence ID" value="NZ_JACHEM010000031.1"/>
</dbReference>
<dbReference type="PANTHER" id="PTHR21666:SF289">
    <property type="entry name" value="L-ALA--D-GLU ENDOPEPTIDASE"/>
    <property type="match status" value="1"/>
</dbReference>
<dbReference type="InterPro" id="IPR023346">
    <property type="entry name" value="Lysozyme-like_dom_sf"/>
</dbReference>
<accession>A0A7X0HP29</accession>